<evidence type="ECO:0000256" key="1">
    <source>
        <dbReference type="SAM" id="MobiDB-lite"/>
    </source>
</evidence>
<proteinExistence type="predicted"/>
<name>A0A5N6S8F7_ASPPS</name>
<dbReference type="EMBL" id="ML743690">
    <property type="protein sequence ID" value="KAE8130865.1"/>
    <property type="molecule type" value="Genomic_DNA"/>
</dbReference>
<organism evidence="2 3">
    <name type="scientific">Aspergillus pseudotamarii</name>
    <dbReference type="NCBI Taxonomy" id="132259"/>
    <lineage>
        <taxon>Eukaryota</taxon>
        <taxon>Fungi</taxon>
        <taxon>Dikarya</taxon>
        <taxon>Ascomycota</taxon>
        <taxon>Pezizomycotina</taxon>
        <taxon>Eurotiomycetes</taxon>
        <taxon>Eurotiomycetidae</taxon>
        <taxon>Eurotiales</taxon>
        <taxon>Aspergillaceae</taxon>
        <taxon>Aspergillus</taxon>
        <taxon>Aspergillus subgen. Circumdati</taxon>
    </lineage>
</organism>
<protein>
    <submittedName>
        <fullName evidence="2">Uncharacterized protein</fullName>
    </submittedName>
</protein>
<accession>A0A5N6S8F7</accession>
<feature type="region of interest" description="Disordered" evidence="1">
    <location>
        <begin position="598"/>
        <end position="635"/>
    </location>
</feature>
<evidence type="ECO:0000313" key="3">
    <source>
        <dbReference type="Proteomes" id="UP000325672"/>
    </source>
</evidence>
<dbReference type="OrthoDB" id="4510572at2759"/>
<dbReference type="GeneID" id="43645889"/>
<keyword evidence="3" id="KW-1185">Reference proteome</keyword>
<dbReference type="RefSeq" id="XP_031906928.1">
    <property type="nucleotide sequence ID" value="XM_032061679.1"/>
</dbReference>
<feature type="compositionally biased region" description="Acidic residues" evidence="1">
    <location>
        <begin position="198"/>
        <end position="209"/>
    </location>
</feature>
<feature type="compositionally biased region" description="Pro residues" evidence="1">
    <location>
        <begin position="603"/>
        <end position="614"/>
    </location>
</feature>
<feature type="compositionally biased region" description="Polar residues" evidence="1">
    <location>
        <begin position="165"/>
        <end position="191"/>
    </location>
</feature>
<evidence type="ECO:0000313" key="2">
    <source>
        <dbReference type="EMBL" id="KAE8130865.1"/>
    </source>
</evidence>
<feature type="region of interest" description="Disordered" evidence="1">
    <location>
        <begin position="76"/>
        <end position="126"/>
    </location>
</feature>
<dbReference type="AlphaFoldDB" id="A0A5N6S8F7"/>
<feature type="compositionally biased region" description="Basic and acidic residues" evidence="1">
    <location>
        <begin position="97"/>
        <end position="107"/>
    </location>
</feature>
<reference evidence="2 3" key="1">
    <citation type="submission" date="2019-04" db="EMBL/GenBank/DDBJ databases">
        <title>Friends and foes A comparative genomics study of 23 Aspergillus species from section Flavi.</title>
        <authorList>
            <consortium name="DOE Joint Genome Institute"/>
            <person name="Kjaerbolling I."/>
            <person name="Vesth T."/>
            <person name="Frisvad J.C."/>
            <person name="Nybo J.L."/>
            <person name="Theobald S."/>
            <person name="Kildgaard S."/>
            <person name="Isbrandt T."/>
            <person name="Kuo A."/>
            <person name="Sato A."/>
            <person name="Lyhne E.K."/>
            <person name="Kogle M.E."/>
            <person name="Wiebenga A."/>
            <person name="Kun R.S."/>
            <person name="Lubbers R.J."/>
            <person name="Makela M.R."/>
            <person name="Barry K."/>
            <person name="Chovatia M."/>
            <person name="Clum A."/>
            <person name="Daum C."/>
            <person name="Haridas S."/>
            <person name="He G."/>
            <person name="LaButti K."/>
            <person name="Lipzen A."/>
            <person name="Mondo S."/>
            <person name="Riley R."/>
            <person name="Salamov A."/>
            <person name="Simmons B.A."/>
            <person name="Magnuson J.K."/>
            <person name="Henrissat B."/>
            <person name="Mortensen U.H."/>
            <person name="Larsen T.O."/>
            <person name="Devries R.P."/>
            <person name="Grigoriev I.V."/>
            <person name="Machida M."/>
            <person name="Baker S.E."/>
            <person name="Andersen M.R."/>
        </authorList>
    </citation>
    <scope>NUCLEOTIDE SEQUENCE [LARGE SCALE GENOMIC DNA]</scope>
    <source>
        <strain evidence="2 3">CBS 117625</strain>
    </source>
</reference>
<feature type="compositionally biased region" description="Polar residues" evidence="1">
    <location>
        <begin position="110"/>
        <end position="126"/>
    </location>
</feature>
<gene>
    <name evidence="2" type="ORF">BDV38DRAFT_291177</name>
</gene>
<feature type="region of interest" description="Disordered" evidence="1">
    <location>
        <begin position="157"/>
        <end position="227"/>
    </location>
</feature>
<dbReference type="Proteomes" id="UP000325672">
    <property type="component" value="Unassembled WGS sequence"/>
</dbReference>
<sequence length="903" mass="101569">MYTAFKPDFALFPIPISPLEWVHAIDKHVGESLSGEELLRGVKRPWDQLDTESELRSTQVRRTQESLQPQFRSLLDMPNRGCANDVNTDTGSATEAGRNRTTQEERMSIITGNTAQSNPSSDTQNTATEENLNISTDNNTQSNLSSDTRITEENGATEGSLVISADNNTQSGLSSDTRLTEQNGATGQDNQLFPEIYPTEEEGASEEESVYSSTANTTPGEPSPEIYRTDRPGIAGAEFDRMLQEFGTSTGDQEPDLLPQTILRDMTPTMTDIETLTSPSISSTASSRDLLERLPDYHDHILPQWPLLPTVPMASDLETDRNRTLSTHSALPIDDVDMIVNNWRMPENVAQAVIDILPATHPIPGTETPTINIAMTEDRANNPNDCISLQDTIVQQWPDRHYIMLYGTLLTRANVEQLLYELQDSPSLSIFTVDLLGDRLSYNHHPSELHIADATWFNCLHRGILRLTPMPQTLLLPNCLYNHWSLIEIQPYSGTVIHYSFPEIRPEVQDSSYYPHHPACPTCQAAIQTLSNCLQDIGQPCPEWQLDSKIISSVPGDDGTALIWTMTQRANNKGLQNGPPETFRVHLAQDILTEALQAATDTPSPPPPQPPPGLSPKSSLSSPVPPRGQQTNSLEKAHYRWSTVMIRSGDPVNLTDLWDRVAQMSMDSGTPIGRKQADRLLQLAFTIASPPVLVEVKRQLEHLRREQCNTTRRFQRSAAGVFAAGIWHKNNEHTSRIGLILTYWYVHNYRQQQGSSSDPITKLATDIYNHLPEVARDYGEVEEKVRDWCRRAWPWRQLVRITGSPNVLCFLPQGIAYFPGEDAPSTTEYRCLKKPYFKAIEVIFQQCRPQLLKSIPEKFFEIFLYNHLPEAKYAIEQWTEEEILAEPLDSDKFSHAFDLVSDH</sequence>